<name>A0AB39ARC8_9GAMM</name>
<gene>
    <name evidence="1" type="ORF">ABZP26_02620</name>
</gene>
<dbReference type="NCBIfam" id="NF008912">
    <property type="entry name" value="PRK12275.1-6"/>
    <property type="match status" value="1"/>
</dbReference>
<dbReference type="Gene3D" id="1.20.1440.60">
    <property type="entry name" value="23S rRNA-intervening sequence"/>
    <property type="match status" value="1"/>
</dbReference>
<dbReference type="InterPro" id="IPR036583">
    <property type="entry name" value="23S_rRNA_IVS_sf"/>
</dbReference>
<dbReference type="PANTHER" id="PTHR38471">
    <property type="entry name" value="FOUR HELIX BUNDLE PROTEIN"/>
    <property type="match status" value="1"/>
</dbReference>
<organism evidence="1">
    <name type="scientific">Pseudoalteromonas sp. SD03</name>
    <dbReference type="NCBI Taxonomy" id="3231719"/>
    <lineage>
        <taxon>Bacteria</taxon>
        <taxon>Pseudomonadati</taxon>
        <taxon>Pseudomonadota</taxon>
        <taxon>Gammaproteobacteria</taxon>
        <taxon>Alteromonadales</taxon>
        <taxon>Pseudoalteromonadaceae</taxon>
        <taxon>Pseudoalteromonas</taxon>
    </lineage>
</organism>
<dbReference type="PANTHER" id="PTHR38471:SF2">
    <property type="entry name" value="FOUR HELIX BUNDLE PROTEIN"/>
    <property type="match status" value="1"/>
</dbReference>
<accession>A0AB39ARC8</accession>
<sequence length="114" mass="13099">MRYESLDVWKKSFSLSLFVYQTFAALRDFGLKDQMCRSAVSVPSNIAEGYERYSDKERAYFLSVAKRSVGELKTQLMIAFELGHINYEQTEYALNECESIGKMLGKLISMIKNA</sequence>
<dbReference type="AlphaFoldDB" id="A0AB39ARC8"/>
<dbReference type="Pfam" id="PF05635">
    <property type="entry name" value="23S_rRNA_IVP"/>
    <property type="match status" value="1"/>
</dbReference>
<evidence type="ECO:0000313" key="1">
    <source>
        <dbReference type="EMBL" id="XDH88104.1"/>
    </source>
</evidence>
<dbReference type="RefSeq" id="WP_368485333.1">
    <property type="nucleotide sequence ID" value="NZ_CP162514.1"/>
</dbReference>
<dbReference type="InterPro" id="IPR012657">
    <property type="entry name" value="23S_rRNA-intervening_sequence"/>
</dbReference>
<proteinExistence type="predicted"/>
<dbReference type="NCBIfam" id="TIGR02436">
    <property type="entry name" value="four helix bundle protein"/>
    <property type="match status" value="1"/>
</dbReference>
<dbReference type="CDD" id="cd16377">
    <property type="entry name" value="23S_rRNA_IVP_like"/>
    <property type="match status" value="1"/>
</dbReference>
<dbReference type="SUPFAM" id="SSF158446">
    <property type="entry name" value="IVS-encoded protein-like"/>
    <property type="match status" value="1"/>
</dbReference>
<dbReference type="EMBL" id="CP162514">
    <property type="protein sequence ID" value="XDH88104.1"/>
    <property type="molecule type" value="Genomic_DNA"/>
</dbReference>
<protein>
    <submittedName>
        <fullName evidence="1">Four helix bundle protein</fullName>
    </submittedName>
</protein>
<reference evidence="1" key="1">
    <citation type="submission" date="2024-07" db="EMBL/GenBank/DDBJ databases">
        <authorList>
            <person name="Jiang Y."/>
            <person name="Qin Q."/>
        </authorList>
    </citation>
    <scope>NUCLEOTIDE SEQUENCE</scope>
    <source>
        <strain evidence="1">SD03</strain>
    </source>
</reference>